<gene>
    <name evidence="6" type="ORF">Hs20B_01810</name>
</gene>
<keyword evidence="3 5" id="KW-1133">Transmembrane helix</keyword>
<comment type="subcellular location">
    <subcellularLocation>
        <location evidence="1">Membrane</location>
        <topology evidence="1">Multi-pass membrane protein</topology>
    </subcellularLocation>
</comment>
<feature type="transmembrane region" description="Helical" evidence="5">
    <location>
        <begin position="208"/>
        <end position="226"/>
    </location>
</feature>
<evidence type="ECO:0000256" key="4">
    <source>
        <dbReference type="ARBA" id="ARBA00023136"/>
    </source>
</evidence>
<keyword evidence="2 5" id="KW-0812">Transmembrane</keyword>
<accession>A0A6A0B557</accession>
<protein>
    <submittedName>
        <fullName evidence="6">Cobalt ABC transporter permease</fullName>
    </submittedName>
</protein>
<sequence length="237" mass="27060">MLIKNLSPLTKFWGFILITIASLISNDTRFLAVLALISVICYKLGGLKLRKFFGFLILLHVLVVFIKNPNYGQVLYHYDITWIDNFSLQELLYLANIFFKDVIIVNFLLIFLWTSQARQVAASLNQAGLSYQLSYKISQLFYLLPNYKKDMAKLSKAADALDYELSSFAGIRFLLQVKHTTTAASRHFGKKQKRTWYALQSLTQADKFALLVAGIFVIISISLVLINGGRLWNPFVD</sequence>
<proteinExistence type="predicted"/>
<evidence type="ECO:0000256" key="1">
    <source>
        <dbReference type="ARBA" id="ARBA00004141"/>
    </source>
</evidence>
<evidence type="ECO:0000256" key="5">
    <source>
        <dbReference type="SAM" id="Phobius"/>
    </source>
</evidence>
<feature type="transmembrane region" description="Helical" evidence="5">
    <location>
        <begin position="52"/>
        <end position="71"/>
    </location>
</feature>
<evidence type="ECO:0000313" key="6">
    <source>
        <dbReference type="EMBL" id="GFH39783.1"/>
    </source>
</evidence>
<dbReference type="CDD" id="cd16914">
    <property type="entry name" value="EcfT"/>
    <property type="match status" value="1"/>
</dbReference>
<evidence type="ECO:0000256" key="2">
    <source>
        <dbReference type="ARBA" id="ARBA00022692"/>
    </source>
</evidence>
<evidence type="ECO:0000256" key="3">
    <source>
        <dbReference type="ARBA" id="ARBA00022989"/>
    </source>
</evidence>
<feature type="transmembrane region" description="Helical" evidence="5">
    <location>
        <begin position="12"/>
        <end position="40"/>
    </location>
</feature>
<evidence type="ECO:0000313" key="7">
    <source>
        <dbReference type="Proteomes" id="UP000475928"/>
    </source>
</evidence>
<dbReference type="InterPro" id="IPR003339">
    <property type="entry name" value="ABC/ECF_trnsptr_transmembrane"/>
</dbReference>
<comment type="caution">
    <text evidence="6">The sequence shown here is derived from an EMBL/GenBank/DDBJ whole genome shotgun (WGS) entry which is preliminary data.</text>
</comment>
<dbReference type="EMBL" id="BLLH01000001">
    <property type="protein sequence ID" value="GFH39783.1"/>
    <property type="molecule type" value="Genomic_DNA"/>
</dbReference>
<dbReference type="Proteomes" id="UP000475928">
    <property type="component" value="Unassembled WGS sequence"/>
</dbReference>
<organism evidence="6 7">
    <name type="scientific">Pseudolactococcus insecticola</name>
    <dbReference type="NCBI Taxonomy" id="2709158"/>
    <lineage>
        <taxon>Bacteria</taxon>
        <taxon>Bacillati</taxon>
        <taxon>Bacillota</taxon>
        <taxon>Bacilli</taxon>
        <taxon>Lactobacillales</taxon>
        <taxon>Streptococcaceae</taxon>
        <taxon>Pseudolactococcus</taxon>
    </lineage>
</organism>
<keyword evidence="4 5" id="KW-0472">Membrane</keyword>
<keyword evidence="7" id="KW-1185">Reference proteome</keyword>
<feature type="transmembrane region" description="Helical" evidence="5">
    <location>
        <begin position="91"/>
        <end position="113"/>
    </location>
</feature>
<dbReference type="GO" id="GO:0005886">
    <property type="term" value="C:plasma membrane"/>
    <property type="evidence" value="ECO:0007669"/>
    <property type="project" value="UniProtKB-ARBA"/>
</dbReference>
<dbReference type="RefSeq" id="WP_172354695.1">
    <property type="nucleotide sequence ID" value="NZ_BLLH01000001.1"/>
</dbReference>
<dbReference type="AlphaFoldDB" id="A0A6A0B557"/>
<reference evidence="6 7" key="1">
    <citation type="submission" date="2020-02" db="EMBL/GenBank/DDBJ databases">
        <title>Draft genome sequence of Lactococcus sp. Hs20B0-1.</title>
        <authorList>
            <person name="Noda S."/>
            <person name="Yuki M."/>
            <person name="Ohkuma M."/>
        </authorList>
    </citation>
    <scope>NUCLEOTIDE SEQUENCE [LARGE SCALE GENOMIC DNA]</scope>
    <source>
        <strain evidence="6 7">Hs20B0-1</strain>
    </source>
</reference>
<name>A0A6A0B557_9LACT</name>